<name>Q2FQ20_METHJ</name>
<dbReference type="EMBL" id="CP000254">
    <property type="protein sequence ID" value="ABD40471.1"/>
    <property type="molecule type" value="Genomic_DNA"/>
</dbReference>
<sequence length="137" mass="15835">MTMTTPPHNIQEFNISNLDEDWKLATVYAAFISPKTPQQALKLIYHGATTGVSENWVINTRRKLIEMGYITKVDDEDSNTLYKSDMGPIANLILSHQKDNFFKEKGTNKIHVRQLCRLIQILRHNFSIIRITLYVLS</sequence>
<gene>
    <name evidence="1" type="ordered locus">Mhun_0718</name>
</gene>
<evidence type="ECO:0000313" key="1">
    <source>
        <dbReference type="EMBL" id="ABD40471.1"/>
    </source>
</evidence>
<reference evidence="2" key="1">
    <citation type="journal article" date="2016" name="Stand. Genomic Sci.">
        <title>Complete genome sequence of Methanospirillum hungatei type strain JF1.</title>
        <authorList>
            <person name="Gunsalus R.P."/>
            <person name="Cook L.E."/>
            <person name="Crable B."/>
            <person name="Rohlin L."/>
            <person name="McDonald E."/>
            <person name="Mouttaki H."/>
            <person name="Sieber J.R."/>
            <person name="Poweleit N."/>
            <person name="Zhou H."/>
            <person name="Lapidus A.L."/>
            <person name="Daligault H.E."/>
            <person name="Land M."/>
            <person name="Gilna P."/>
            <person name="Ivanova N."/>
            <person name="Kyrpides N."/>
            <person name="Culley D.E."/>
            <person name="McInerney M.J."/>
        </authorList>
    </citation>
    <scope>NUCLEOTIDE SEQUENCE [LARGE SCALE GENOMIC DNA]</scope>
    <source>
        <strain evidence="2">ATCC 27890 / DSM 864 / NBRC 100397 / JF-1</strain>
    </source>
</reference>
<dbReference type="KEGG" id="mhu:Mhun_0718"/>
<protein>
    <submittedName>
        <fullName evidence="1">Uncharacterized protein</fullName>
    </submittedName>
</protein>
<dbReference type="AlphaFoldDB" id="Q2FQ20"/>
<dbReference type="EnsemblBacteria" id="ABD40471">
    <property type="protein sequence ID" value="ABD40471"/>
    <property type="gene ID" value="Mhun_0718"/>
</dbReference>
<proteinExistence type="predicted"/>
<dbReference type="InParanoid" id="Q2FQ20"/>
<evidence type="ECO:0000313" key="2">
    <source>
        <dbReference type="Proteomes" id="UP000001941"/>
    </source>
</evidence>
<accession>Q2FQ20</accession>
<keyword evidence="2" id="KW-1185">Reference proteome</keyword>
<dbReference type="Proteomes" id="UP000001941">
    <property type="component" value="Chromosome"/>
</dbReference>
<organism evidence="1 2">
    <name type="scientific">Methanospirillum hungatei JF-1 (strain ATCC 27890 / DSM 864 / NBRC 100397 / JF-1)</name>
    <dbReference type="NCBI Taxonomy" id="323259"/>
    <lineage>
        <taxon>Archaea</taxon>
        <taxon>Methanobacteriati</taxon>
        <taxon>Methanobacteriota</taxon>
        <taxon>Stenosarchaea group</taxon>
        <taxon>Methanomicrobia</taxon>
        <taxon>Methanomicrobiales</taxon>
        <taxon>Methanospirillaceae</taxon>
        <taxon>Methanospirillum</taxon>
    </lineage>
</organism>
<dbReference type="HOGENOM" id="CLU_1860708_0_0_2"/>